<organism evidence="2">
    <name type="scientific">Desulfurivibrio alkaliphilus</name>
    <dbReference type="NCBI Taxonomy" id="427923"/>
    <lineage>
        <taxon>Bacteria</taxon>
        <taxon>Pseudomonadati</taxon>
        <taxon>Thermodesulfobacteriota</taxon>
        <taxon>Desulfobulbia</taxon>
        <taxon>Desulfobulbales</taxon>
        <taxon>Desulfobulbaceae</taxon>
        <taxon>Desulfurivibrio</taxon>
    </lineage>
</organism>
<evidence type="ECO:0000256" key="1">
    <source>
        <dbReference type="SAM" id="Phobius"/>
    </source>
</evidence>
<comment type="caution">
    <text evidence="2">The sequence shown here is derived from an EMBL/GenBank/DDBJ whole genome shotgun (WGS) entry which is preliminary data.</text>
</comment>
<feature type="transmembrane region" description="Helical" evidence="1">
    <location>
        <begin position="679"/>
        <end position="698"/>
    </location>
</feature>
<accession>A0A7C2XAY9</accession>
<dbReference type="Proteomes" id="UP000885986">
    <property type="component" value="Unassembled WGS sequence"/>
</dbReference>
<dbReference type="AlphaFoldDB" id="A0A7C2XAY9"/>
<name>A0A7C2XAY9_9BACT</name>
<reference evidence="2" key="1">
    <citation type="journal article" date="2020" name="mSystems">
        <title>Genome- and Community-Level Interaction Insights into Carbon Utilization and Element Cycling Functions of Hydrothermarchaeota in Hydrothermal Sediment.</title>
        <authorList>
            <person name="Zhou Z."/>
            <person name="Liu Y."/>
            <person name="Xu W."/>
            <person name="Pan J."/>
            <person name="Luo Z.H."/>
            <person name="Li M."/>
        </authorList>
    </citation>
    <scope>NUCLEOTIDE SEQUENCE [LARGE SCALE GENOMIC DNA]</scope>
    <source>
        <strain evidence="2">SpSt-1224</strain>
    </source>
</reference>
<dbReference type="EMBL" id="DSDS01000188">
    <property type="protein sequence ID" value="HET98675.1"/>
    <property type="molecule type" value="Genomic_DNA"/>
</dbReference>
<dbReference type="SUPFAM" id="SSF48452">
    <property type="entry name" value="TPR-like"/>
    <property type="match status" value="1"/>
</dbReference>
<feature type="transmembrane region" description="Helical" evidence="1">
    <location>
        <begin position="635"/>
        <end position="658"/>
    </location>
</feature>
<protein>
    <submittedName>
        <fullName evidence="2">Uncharacterized protein</fullName>
    </submittedName>
</protein>
<gene>
    <name evidence="2" type="ORF">ENN98_08360</name>
</gene>
<sequence>MPDENHTLLLALLADNPTGSRLFGERWPELAQALRRLLRQDSLGEQEVRGEIQLFRYPDPAAALKSWSTRLLELKQRLNWEPILGPIPLRVILHLEEGTGEETPAQLTEFGSESWQELQAETIYLSPTLARRWTELADPQKLGTPSPVTVAEGLTALIPAAAKSQAAPLFPHRRLPLGGKLKPCFYCGQTTHPPADCPAKMLTMQTQGLPTAGYLPPEQLSQLFREAMEGQGQLNPLLVTGIDHSQLRKTPLLHAYVTYFDLNKVFQPRFLAAIAFSAHSQWADLGRPESINVKNNNLFLGLDCLRVGQYHRANELFIAESRRPRGKELYATIGRAFISLEQNRHQDMEYYLESALKMAISNRDRIYLYLLLTRHYRLMEEPWKASQALDNILTFERDCLEALYLQVQLAVDRGLVSQALEGVRALVEEERTFFIRALMDPELVPIQGEVEEIIRARLRVQAREAEERLAQARVTCEEMELWLEENDPGLKTLRGDLAIIEGQAGQQGYFDLVDVAERSRSLVINCHRTQEARLDALHDRLAATGQRLEGFRRLWRDYPHRPFFPSFAATLAGVEKAVAKAAGQGTKNMHGALYRSLINSLEECERDFILLTRIATRMAWLRTLLTAGKQFLRSLLVAEIALLSFTIILLVALIMLAGDSPAASGLAQVLREPALQKRLLTLVTLVLAPIFALIHTLWRTLEQL</sequence>
<keyword evidence="1" id="KW-0812">Transmembrane</keyword>
<keyword evidence="1" id="KW-1133">Transmembrane helix</keyword>
<proteinExistence type="predicted"/>
<evidence type="ECO:0000313" key="2">
    <source>
        <dbReference type="EMBL" id="HET98675.1"/>
    </source>
</evidence>
<dbReference type="InterPro" id="IPR011990">
    <property type="entry name" value="TPR-like_helical_dom_sf"/>
</dbReference>
<keyword evidence="1" id="KW-0472">Membrane</keyword>